<dbReference type="EMBL" id="GECU01013015">
    <property type="protein sequence ID" value="JAS94691.1"/>
    <property type="molecule type" value="Transcribed_RNA"/>
</dbReference>
<proteinExistence type="predicted"/>
<feature type="non-terminal residue" evidence="1">
    <location>
        <position position="1"/>
    </location>
</feature>
<reference evidence="1" key="1">
    <citation type="submission" date="2015-11" db="EMBL/GenBank/DDBJ databases">
        <title>De novo transcriptome assembly of four potential Pierce s Disease insect vectors from Arizona vineyards.</title>
        <authorList>
            <person name="Tassone E.E."/>
        </authorList>
    </citation>
    <scope>NUCLEOTIDE SEQUENCE</scope>
</reference>
<dbReference type="PANTHER" id="PTHR11505">
    <property type="entry name" value="L1 TRANSPOSABLE ELEMENT-RELATED"/>
    <property type="match status" value="1"/>
</dbReference>
<sequence>VTENNRLKKKVNELEMRVEDMEQYSRCNCLEIQGIPVTPAEDVLGIVKEVGKALDVQISDAMVDACHRLGRQTGDNPPGIIVKFVRRFDKEELLKKRRVKRTLSTRHIGRSDDRPIYVNESLSPARRRLYAMARRVQKEKDFKFLVIA</sequence>
<protein>
    <submittedName>
        <fullName evidence="1">Uncharacterized protein</fullName>
    </submittedName>
</protein>
<gene>
    <name evidence="1" type="ORF">g.58057</name>
</gene>
<accession>A0A1B6J680</accession>
<dbReference type="AlphaFoldDB" id="A0A1B6J680"/>
<organism evidence="1">
    <name type="scientific">Homalodisca liturata</name>
    <dbReference type="NCBI Taxonomy" id="320908"/>
    <lineage>
        <taxon>Eukaryota</taxon>
        <taxon>Metazoa</taxon>
        <taxon>Ecdysozoa</taxon>
        <taxon>Arthropoda</taxon>
        <taxon>Hexapoda</taxon>
        <taxon>Insecta</taxon>
        <taxon>Pterygota</taxon>
        <taxon>Neoptera</taxon>
        <taxon>Paraneoptera</taxon>
        <taxon>Hemiptera</taxon>
        <taxon>Auchenorrhyncha</taxon>
        <taxon>Membracoidea</taxon>
        <taxon>Cicadellidae</taxon>
        <taxon>Cicadellinae</taxon>
        <taxon>Proconiini</taxon>
        <taxon>Homalodisca</taxon>
    </lineage>
</organism>
<name>A0A1B6J680_9HEMI</name>
<dbReference type="InterPro" id="IPR004244">
    <property type="entry name" value="Transposase_22"/>
</dbReference>
<evidence type="ECO:0000313" key="1">
    <source>
        <dbReference type="EMBL" id="JAS94691.1"/>
    </source>
</evidence>